<gene>
    <name evidence="1" type="ORF">Pint_06054</name>
</gene>
<reference evidence="2" key="1">
    <citation type="journal article" date="2023" name="G3 (Bethesda)">
        <title>Genome assembly and association tests identify interacting loci associated with vigor, precocity, and sex in interspecific pistachio rootstocks.</title>
        <authorList>
            <person name="Palmer W."/>
            <person name="Jacygrad E."/>
            <person name="Sagayaradj S."/>
            <person name="Cavanaugh K."/>
            <person name="Han R."/>
            <person name="Bertier L."/>
            <person name="Beede B."/>
            <person name="Kafkas S."/>
            <person name="Golino D."/>
            <person name="Preece J."/>
            <person name="Michelmore R."/>
        </authorList>
    </citation>
    <scope>NUCLEOTIDE SEQUENCE [LARGE SCALE GENOMIC DNA]</scope>
</reference>
<evidence type="ECO:0000313" key="1">
    <source>
        <dbReference type="EMBL" id="KAJ0045197.1"/>
    </source>
</evidence>
<organism evidence="1 2">
    <name type="scientific">Pistacia integerrima</name>
    <dbReference type="NCBI Taxonomy" id="434235"/>
    <lineage>
        <taxon>Eukaryota</taxon>
        <taxon>Viridiplantae</taxon>
        <taxon>Streptophyta</taxon>
        <taxon>Embryophyta</taxon>
        <taxon>Tracheophyta</taxon>
        <taxon>Spermatophyta</taxon>
        <taxon>Magnoliopsida</taxon>
        <taxon>eudicotyledons</taxon>
        <taxon>Gunneridae</taxon>
        <taxon>Pentapetalae</taxon>
        <taxon>rosids</taxon>
        <taxon>malvids</taxon>
        <taxon>Sapindales</taxon>
        <taxon>Anacardiaceae</taxon>
        <taxon>Pistacia</taxon>
    </lineage>
</organism>
<proteinExistence type="predicted"/>
<protein>
    <submittedName>
        <fullName evidence="1">Uncharacterized protein</fullName>
    </submittedName>
</protein>
<keyword evidence="2" id="KW-1185">Reference proteome</keyword>
<name>A0ACC0Z1N6_9ROSI</name>
<sequence>MISRIFSVILNRTSWPLLYEKDVVMLSEKNFSDFLAKNRNVMVLFYAFWCPPCRQLAPEYAEAAEMLKGLAQLAMVDAYVETGLRAKYKITEYPTMYLFINGGERLHHFVGERNRNAITTWVKRKMAPAIYNITTMDTLVLESEDPDHSEEPAAEI</sequence>
<evidence type="ECO:0000313" key="2">
    <source>
        <dbReference type="Proteomes" id="UP001163603"/>
    </source>
</evidence>
<dbReference type="Proteomes" id="UP001163603">
    <property type="component" value="Chromosome 3"/>
</dbReference>
<dbReference type="EMBL" id="CM047738">
    <property type="protein sequence ID" value="KAJ0045197.1"/>
    <property type="molecule type" value="Genomic_DNA"/>
</dbReference>
<accession>A0ACC0Z1N6</accession>
<comment type="caution">
    <text evidence="1">The sequence shown here is derived from an EMBL/GenBank/DDBJ whole genome shotgun (WGS) entry which is preliminary data.</text>
</comment>